<accession>X1SRK4</accession>
<evidence type="ECO:0000313" key="1">
    <source>
        <dbReference type="EMBL" id="GAI95553.1"/>
    </source>
</evidence>
<sequence>SGAVKSVLSPYGNCDKFCPGCVPFSIFFCYPGFIPEITEKPKKET</sequence>
<name>X1SRK4_9ZZZZ</name>
<comment type="caution">
    <text evidence="1">The sequence shown here is derived from an EMBL/GenBank/DDBJ whole genome shotgun (WGS) entry which is preliminary data.</text>
</comment>
<proteinExistence type="predicted"/>
<protein>
    <submittedName>
        <fullName evidence="1">Uncharacterized protein</fullName>
    </submittedName>
</protein>
<organism evidence="1">
    <name type="scientific">marine sediment metagenome</name>
    <dbReference type="NCBI Taxonomy" id="412755"/>
    <lineage>
        <taxon>unclassified sequences</taxon>
        <taxon>metagenomes</taxon>
        <taxon>ecological metagenomes</taxon>
    </lineage>
</organism>
<dbReference type="AlphaFoldDB" id="X1SRK4"/>
<dbReference type="EMBL" id="BARW01024759">
    <property type="protein sequence ID" value="GAI95553.1"/>
    <property type="molecule type" value="Genomic_DNA"/>
</dbReference>
<feature type="non-terminal residue" evidence="1">
    <location>
        <position position="1"/>
    </location>
</feature>
<gene>
    <name evidence="1" type="ORF">S12H4_40745</name>
</gene>
<reference evidence="1" key="1">
    <citation type="journal article" date="2014" name="Front. Microbiol.">
        <title>High frequency of phylogenetically diverse reductive dehalogenase-homologous genes in deep subseafloor sedimentary metagenomes.</title>
        <authorList>
            <person name="Kawai M."/>
            <person name="Futagami T."/>
            <person name="Toyoda A."/>
            <person name="Takaki Y."/>
            <person name="Nishi S."/>
            <person name="Hori S."/>
            <person name="Arai W."/>
            <person name="Tsubouchi T."/>
            <person name="Morono Y."/>
            <person name="Uchiyama I."/>
            <person name="Ito T."/>
            <person name="Fujiyama A."/>
            <person name="Inagaki F."/>
            <person name="Takami H."/>
        </authorList>
    </citation>
    <scope>NUCLEOTIDE SEQUENCE</scope>
    <source>
        <strain evidence="1">Expedition CK06-06</strain>
    </source>
</reference>